<dbReference type="PROSITE" id="PS51257">
    <property type="entry name" value="PROKAR_LIPOPROTEIN"/>
    <property type="match status" value="1"/>
</dbReference>
<dbReference type="RefSeq" id="WP_146648307.1">
    <property type="nucleotide sequence ID" value="NZ_CP012333.1"/>
</dbReference>
<dbReference type="GO" id="GO:0016791">
    <property type="term" value="F:phosphatase activity"/>
    <property type="evidence" value="ECO:0007669"/>
    <property type="project" value="TreeGrafter"/>
</dbReference>
<evidence type="ECO:0000313" key="5">
    <source>
        <dbReference type="Proteomes" id="UP000064967"/>
    </source>
</evidence>
<keyword evidence="1" id="KW-0378">Hydrolase</keyword>
<evidence type="ECO:0000313" key="4">
    <source>
        <dbReference type="EMBL" id="AKU97109.1"/>
    </source>
</evidence>
<name>A0A0K1PVF5_9BACT</name>
<dbReference type="Proteomes" id="UP000064967">
    <property type="component" value="Chromosome"/>
</dbReference>
<feature type="domain" description="PPM-type phosphatase" evidence="3">
    <location>
        <begin position="263"/>
        <end position="483"/>
    </location>
</feature>
<dbReference type="SUPFAM" id="SSF81606">
    <property type="entry name" value="PP2C-like"/>
    <property type="match status" value="1"/>
</dbReference>
<dbReference type="Gene3D" id="3.60.40.10">
    <property type="entry name" value="PPM-type phosphatase domain"/>
    <property type="match status" value="1"/>
</dbReference>
<evidence type="ECO:0000256" key="1">
    <source>
        <dbReference type="ARBA" id="ARBA00022801"/>
    </source>
</evidence>
<proteinExistence type="predicted"/>
<keyword evidence="2" id="KW-1133">Transmembrane helix</keyword>
<dbReference type="InterPro" id="IPR052016">
    <property type="entry name" value="Bact_Sigma-Reg"/>
</dbReference>
<dbReference type="AlphaFoldDB" id="A0A0K1PVF5"/>
<keyword evidence="2" id="KW-0812">Transmembrane</keyword>
<accession>A0A0K1PVF5</accession>
<dbReference type="STRING" id="1391654.AKJ09_03773"/>
<dbReference type="KEGG" id="llu:AKJ09_03773"/>
<organism evidence="4 5">
    <name type="scientific">Labilithrix luteola</name>
    <dbReference type="NCBI Taxonomy" id="1391654"/>
    <lineage>
        <taxon>Bacteria</taxon>
        <taxon>Pseudomonadati</taxon>
        <taxon>Myxococcota</taxon>
        <taxon>Polyangia</taxon>
        <taxon>Polyangiales</taxon>
        <taxon>Labilitrichaceae</taxon>
        <taxon>Labilithrix</taxon>
    </lineage>
</organism>
<reference evidence="4 5" key="1">
    <citation type="submission" date="2015-08" db="EMBL/GenBank/DDBJ databases">
        <authorList>
            <person name="Babu N.S."/>
            <person name="Beckwith C.J."/>
            <person name="Beseler K.G."/>
            <person name="Brison A."/>
            <person name="Carone J.V."/>
            <person name="Caskin T.P."/>
            <person name="Diamond M."/>
            <person name="Durham M.E."/>
            <person name="Foxe J.M."/>
            <person name="Go M."/>
            <person name="Henderson B.A."/>
            <person name="Jones I.B."/>
            <person name="McGettigan J.A."/>
            <person name="Micheletti S.J."/>
            <person name="Nasrallah M.E."/>
            <person name="Ortiz D."/>
            <person name="Piller C.R."/>
            <person name="Privatt S.R."/>
            <person name="Schneider S.L."/>
            <person name="Sharp S."/>
            <person name="Smith T.C."/>
            <person name="Stanton J.D."/>
            <person name="Ullery H.E."/>
            <person name="Wilson R.J."/>
            <person name="Serrano M.G."/>
            <person name="Buck G."/>
            <person name="Lee V."/>
            <person name="Wang Y."/>
            <person name="Carvalho R."/>
            <person name="Voegtly L."/>
            <person name="Shi R."/>
            <person name="Duckworth R."/>
            <person name="Johnson A."/>
            <person name="Loviza R."/>
            <person name="Walstead R."/>
            <person name="Shah Z."/>
            <person name="Kiflezghi M."/>
            <person name="Wade K."/>
            <person name="Ball S.L."/>
            <person name="Bradley K.W."/>
            <person name="Asai D.J."/>
            <person name="Bowman C.A."/>
            <person name="Russell D.A."/>
            <person name="Pope W.H."/>
            <person name="Jacobs-Sera D."/>
            <person name="Hendrix R.W."/>
            <person name="Hatfull G.F."/>
        </authorList>
    </citation>
    <scope>NUCLEOTIDE SEQUENCE [LARGE SCALE GENOMIC DNA]</scope>
    <source>
        <strain evidence="4 5">DSM 27648</strain>
    </source>
</reference>
<feature type="transmembrane region" description="Helical" evidence="2">
    <location>
        <begin position="12"/>
        <end position="30"/>
    </location>
</feature>
<dbReference type="PANTHER" id="PTHR43156">
    <property type="entry name" value="STAGE II SPORULATION PROTEIN E-RELATED"/>
    <property type="match status" value="1"/>
</dbReference>
<keyword evidence="2" id="KW-0472">Membrane</keyword>
<dbReference type="SMART" id="SM00331">
    <property type="entry name" value="PP2C_SIG"/>
    <property type="match status" value="1"/>
</dbReference>
<feature type="transmembrane region" description="Helical" evidence="2">
    <location>
        <begin position="205"/>
        <end position="225"/>
    </location>
</feature>
<dbReference type="OrthoDB" id="4295975at2"/>
<dbReference type="InterPro" id="IPR036457">
    <property type="entry name" value="PPM-type-like_dom_sf"/>
</dbReference>
<evidence type="ECO:0000259" key="3">
    <source>
        <dbReference type="SMART" id="SM00331"/>
    </source>
</evidence>
<evidence type="ECO:0000256" key="2">
    <source>
        <dbReference type="SAM" id="Phobius"/>
    </source>
</evidence>
<gene>
    <name evidence="4" type="ORF">AKJ09_03773</name>
</gene>
<dbReference type="Pfam" id="PF07228">
    <property type="entry name" value="SpoIIE"/>
    <property type="match status" value="1"/>
</dbReference>
<protein>
    <submittedName>
        <fullName evidence="4">Serine phosphatase RsbU, regulator of sigma subunit</fullName>
    </submittedName>
</protein>
<sequence>MRRSLEQIKQSALIAWPLLGAVACLLLLAWQSVEIMNGAHSYLTGESTWSKGQKDAIYQVVQYARTHDETDYVKFEAAIAIPLGDRKARLALEQSVPDYATARLGFLEGQNSPEDVDGIIMIYRRFRSTSILTRPVELWTQGDTYILQLVDVAHEMHAEIATGHPDPRVIDALLERIRVINAELTPLTTKFSLSLSDATRKTQELLFLAMLLAAAILVPAGIYLVGKILSASELTLREKESLLREVHIASKIQTSILPREMNVPELQIAATMQPAEVVGGDYYDVVPTDDGCWIAVGDVAGHGLKSGLVTLMTQSALAGITRARTETQPKEALCALNKVLFDNVRKRMKNDEHVTFVLLRYFQGGKVVYAGAHEDLIVWRARTQRCETVPTLGTWLGCIADIAPHTKEAELHLEKGDLLFLYTDGVIEAMNAKREQFGPDRLLKIIEERAAESAERVIESVVSSVQAWAQSPQDDVTVLAVRYQG</sequence>
<dbReference type="PANTHER" id="PTHR43156:SF2">
    <property type="entry name" value="STAGE II SPORULATION PROTEIN E"/>
    <property type="match status" value="1"/>
</dbReference>
<dbReference type="EMBL" id="CP012333">
    <property type="protein sequence ID" value="AKU97109.1"/>
    <property type="molecule type" value="Genomic_DNA"/>
</dbReference>
<dbReference type="InterPro" id="IPR001932">
    <property type="entry name" value="PPM-type_phosphatase-like_dom"/>
</dbReference>
<keyword evidence="5" id="KW-1185">Reference proteome</keyword>